<dbReference type="Pfam" id="PF05973">
    <property type="entry name" value="Gp49"/>
    <property type="match status" value="1"/>
</dbReference>
<dbReference type="EMBL" id="CP103300">
    <property type="protein sequence ID" value="UYM14765.1"/>
    <property type="molecule type" value="Genomic_DNA"/>
</dbReference>
<gene>
    <name evidence="1" type="ORF">NX720_17980</name>
</gene>
<evidence type="ECO:0000313" key="1">
    <source>
        <dbReference type="EMBL" id="UYM14765.1"/>
    </source>
</evidence>
<organism evidence="1 2">
    <name type="scientific">Endozoicomonas euniceicola</name>
    <dbReference type="NCBI Taxonomy" id="1234143"/>
    <lineage>
        <taxon>Bacteria</taxon>
        <taxon>Pseudomonadati</taxon>
        <taxon>Pseudomonadota</taxon>
        <taxon>Gammaproteobacteria</taxon>
        <taxon>Oceanospirillales</taxon>
        <taxon>Endozoicomonadaceae</taxon>
        <taxon>Endozoicomonas</taxon>
    </lineage>
</organism>
<sequence>MLQLIEELDVVPTSHLKKLVNTDDIWEVRVQSGSNIFRLLGFFDGDNLVVLSHGFQKKTQKAPIKEIRLAETRKKGYLKRRHEYE</sequence>
<dbReference type="Proteomes" id="UP001163255">
    <property type="component" value="Chromosome"/>
</dbReference>
<keyword evidence="2" id="KW-1185">Reference proteome</keyword>
<protein>
    <submittedName>
        <fullName evidence="1">Type II toxin-antitoxin system RelE/ParE family toxin</fullName>
    </submittedName>
</protein>
<proteinExistence type="predicted"/>
<dbReference type="InterPro" id="IPR009241">
    <property type="entry name" value="HigB-like"/>
</dbReference>
<name>A0ABY6GPT7_9GAMM</name>
<accession>A0ABY6GPT7</accession>
<dbReference type="RefSeq" id="WP_262596428.1">
    <property type="nucleotide sequence ID" value="NZ_CP103300.1"/>
</dbReference>
<reference evidence="1" key="1">
    <citation type="submission" date="2022-10" db="EMBL/GenBank/DDBJ databases">
        <title>Completed Genome Sequence of two octocoral isolated bacterium, Endozoicomonas euniceicola EF212T and Endozoicomonas gorgoniicola PS125T.</title>
        <authorList>
            <person name="Chiou Y.-J."/>
            <person name="Chen Y.-H."/>
        </authorList>
    </citation>
    <scope>NUCLEOTIDE SEQUENCE</scope>
    <source>
        <strain evidence="1">EF212</strain>
    </source>
</reference>
<evidence type="ECO:0000313" key="2">
    <source>
        <dbReference type="Proteomes" id="UP001163255"/>
    </source>
</evidence>